<evidence type="ECO:0000313" key="4">
    <source>
        <dbReference type="Proteomes" id="UP000683139"/>
    </source>
</evidence>
<protein>
    <recommendedName>
        <fullName evidence="2">Putative amidase domain-containing protein</fullName>
    </recommendedName>
</protein>
<dbReference type="RefSeq" id="WP_213519543.1">
    <property type="nucleotide sequence ID" value="NZ_BOSE01000011.1"/>
</dbReference>
<feature type="domain" description="Putative amidase" evidence="2">
    <location>
        <begin position="249"/>
        <end position="407"/>
    </location>
</feature>
<sequence>MSRSTVNVKRRRKRTKGKQAVIHGVQRSVMLASKQQSGLQSGGSTKKSAKQRKEPEEKAVIKASLTPLATMAHKDKKSHWKPVFEQYITRYNQAEIDQHSQRLNEYTLDQLHNERVDERLQRLRERDLYRGAHVAGSELKAEIVSINDLEQEVVLNVKYHLTRKISQDGKQYTEERLDQERLWLIKDHEEWKISRVEPIVPERKPRHGGVVQDWTAADQEAVEEEPAIARPYLNPELMSQFRYIRATNRYRREQAVAYADAWWNKPNPNYEEFEANCTNYVSQCLFAGEAPMLYTNRRDNGWWYKGRGPKGKEWWSYSWAVSRSLAAFLSKTRSSGLRAVEVNAADQLELGDIIVYDWNGNNSFQHTTIVTAFDSKGQPLVNANTNASRHRFWDYQDSYAWTPNTRYRFFHISDFM</sequence>
<feature type="region of interest" description="Disordered" evidence="1">
    <location>
        <begin position="1"/>
        <end position="59"/>
    </location>
</feature>
<accession>A0A919YSH2</accession>
<dbReference type="PANTHER" id="PTHR40032">
    <property type="entry name" value="EXPORTED PROTEIN-RELATED"/>
    <property type="match status" value="1"/>
</dbReference>
<keyword evidence="4" id="KW-1185">Reference proteome</keyword>
<dbReference type="AlphaFoldDB" id="A0A919YSH2"/>
<dbReference type="PANTHER" id="PTHR40032:SF1">
    <property type="entry name" value="EXPORTED PROTEIN"/>
    <property type="match status" value="1"/>
</dbReference>
<evidence type="ECO:0000256" key="1">
    <source>
        <dbReference type="SAM" id="MobiDB-lite"/>
    </source>
</evidence>
<name>A0A919YSH2_9BACL</name>
<feature type="compositionally biased region" description="Low complexity" evidence="1">
    <location>
        <begin position="33"/>
        <end position="46"/>
    </location>
</feature>
<dbReference type="Pfam" id="PF12671">
    <property type="entry name" value="Amidase_6"/>
    <property type="match status" value="1"/>
</dbReference>
<dbReference type="Proteomes" id="UP000683139">
    <property type="component" value="Unassembled WGS sequence"/>
</dbReference>
<evidence type="ECO:0000259" key="2">
    <source>
        <dbReference type="Pfam" id="PF12671"/>
    </source>
</evidence>
<gene>
    <name evidence="3" type="ORF">J40TS1_45270</name>
</gene>
<feature type="compositionally biased region" description="Basic residues" evidence="1">
    <location>
        <begin position="8"/>
        <end position="17"/>
    </location>
</feature>
<organism evidence="3 4">
    <name type="scientific">Paenibacillus montaniterrae</name>
    <dbReference type="NCBI Taxonomy" id="429341"/>
    <lineage>
        <taxon>Bacteria</taxon>
        <taxon>Bacillati</taxon>
        <taxon>Bacillota</taxon>
        <taxon>Bacilli</taxon>
        <taxon>Bacillales</taxon>
        <taxon>Paenibacillaceae</taxon>
        <taxon>Paenibacillus</taxon>
    </lineage>
</organism>
<comment type="caution">
    <text evidence="3">The sequence shown here is derived from an EMBL/GenBank/DDBJ whole genome shotgun (WGS) entry which is preliminary data.</text>
</comment>
<dbReference type="InterPro" id="IPR024301">
    <property type="entry name" value="Amidase_6"/>
</dbReference>
<proteinExistence type="predicted"/>
<dbReference type="EMBL" id="BOSE01000011">
    <property type="protein sequence ID" value="GIP18885.1"/>
    <property type="molecule type" value="Genomic_DNA"/>
</dbReference>
<evidence type="ECO:0000313" key="3">
    <source>
        <dbReference type="EMBL" id="GIP18885.1"/>
    </source>
</evidence>
<reference evidence="3" key="1">
    <citation type="submission" date="2021-03" db="EMBL/GenBank/DDBJ databases">
        <title>Antimicrobial resistance genes in bacteria isolated from Japanese honey, and their potential for conferring macrolide and lincosamide resistance in the American foulbrood pathogen Paenibacillus larvae.</title>
        <authorList>
            <person name="Okamoto M."/>
            <person name="Kumagai M."/>
            <person name="Kanamori H."/>
            <person name="Takamatsu D."/>
        </authorList>
    </citation>
    <scope>NUCLEOTIDE SEQUENCE</scope>
    <source>
        <strain evidence="3">J40TS1</strain>
    </source>
</reference>